<sequence length="133" mass="14515">MRVAAGILFKGAGETAGCHQRTGDCHQVRFHQHTTTACLVGQRTDIFSAANTDIIVDAQEMTRFAGDKQAGIGLFNGICRCESICQSRRSAKGGISGQFFHHFGKFQHLEGFLIHIGEFTTAFLNQVQDEAAL</sequence>
<proteinExistence type="predicted"/>
<gene>
    <name evidence="1" type="ORF">SDC9_101558</name>
</gene>
<name>A0A645APT8_9ZZZZ</name>
<protein>
    <submittedName>
        <fullName evidence="1">Uncharacterized protein</fullName>
    </submittedName>
</protein>
<evidence type="ECO:0000313" key="1">
    <source>
        <dbReference type="EMBL" id="MPM54778.1"/>
    </source>
</evidence>
<dbReference type="AlphaFoldDB" id="A0A645APT8"/>
<accession>A0A645APT8</accession>
<organism evidence="1">
    <name type="scientific">bioreactor metagenome</name>
    <dbReference type="NCBI Taxonomy" id="1076179"/>
    <lineage>
        <taxon>unclassified sequences</taxon>
        <taxon>metagenomes</taxon>
        <taxon>ecological metagenomes</taxon>
    </lineage>
</organism>
<comment type="caution">
    <text evidence="1">The sequence shown here is derived from an EMBL/GenBank/DDBJ whole genome shotgun (WGS) entry which is preliminary data.</text>
</comment>
<dbReference type="EMBL" id="VSSQ01014959">
    <property type="protein sequence ID" value="MPM54778.1"/>
    <property type="molecule type" value="Genomic_DNA"/>
</dbReference>
<reference evidence="1" key="1">
    <citation type="submission" date="2019-08" db="EMBL/GenBank/DDBJ databases">
        <authorList>
            <person name="Kucharzyk K."/>
            <person name="Murdoch R.W."/>
            <person name="Higgins S."/>
            <person name="Loffler F."/>
        </authorList>
    </citation>
    <scope>NUCLEOTIDE SEQUENCE</scope>
</reference>